<feature type="transmembrane region" description="Helical" evidence="1">
    <location>
        <begin position="6"/>
        <end position="25"/>
    </location>
</feature>
<name>A0A1Q3C3E6_CEPFO</name>
<dbReference type="InParanoid" id="A0A1Q3C3E6"/>
<organism evidence="2 3">
    <name type="scientific">Cephalotus follicularis</name>
    <name type="common">Albany pitcher plant</name>
    <dbReference type="NCBI Taxonomy" id="3775"/>
    <lineage>
        <taxon>Eukaryota</taxon>
        <taxon>Viridiplantae</taxon>
        <taxon>Streptophyta</taxon>
        <taxon>Embryophyta</taxon>
        <taxon>Tracheophyta</taxon>
        <taxon>Spermatophyta</taxon>
        <taxon>Magnoliopsida</taxon>
        <taxon>eudicotyledons</taxon>
        <taxon>Gunneridae</taxon>
        <taxon>Pentapetalae</taxon>
        <taxon>rosids</taxon>
        <taxon>fabids</taxon>
        <taxon>Oxalidales</taxon>
        <taxon>Cephalotaceae</taxon>
        <taxon>Cephalotus</taxon>
    </lineage>
</organism>
<accession>A0A1Q3C3E6</accession>
<evidence type="ECO:0000313" key="3">
    <source>
        <dbReference type="Proteomes" id="UP000187406"/>
    </source>
</evidence>
<comment type="caution">
    <text evidence="2">The sequence shown here is derived from an EMBL/GenBank/DDBJ whole genome shotgun (WGS) entry which is preliminary data.</text>
</comment>
<proteinExistence type="predicted"/>
<keyword evidence="1" id="KW-0472">Membrane</keyword>
<reference evidence="3" key="1">
    <citation type="submission" date="2016-04" db="EMBL/GenBank/DDBJ databases">
        <title>Cephalotus genome sequencing.</title>
        <authorList>
            <person name="Fukushima K."/>
            <person name="Hasebe M."/>
            <person name="Fang X."/>
        </authorList>
    </citation>
    <scope>NUCLEOTIDE SEQUENCE [LARGE SCALE GENOMIC DNA]</scope>
    <source>
        <strain evidence="3">cv. St1</strain>
    </source>
</reference>
<feature type="non-terminal residue" evidence="2">
    <location>
        <position position="1"/>
    </location>
</feature>
<gene>
    <name evidence="2" type="ORF">CFOL_v3_18098</name>
</gene>
<dbReference type="STRING" id="3775.A0A1Q3C3E6"/>
<dbReference type="EMBL" id="BDDD01001253">
    <property type="protein sequence ID" value="GAV74618.1"/>
    <property type="molecule type" value="Genomic_DNA"/>
</dbReference>
<protein>
    <submittedName>
        <fullName evidence="2">Uncharacterized protein</fullName>
    </submittedName>
</protein>
<dbReference type="AlphaFoldDB" id="A0A1Q3C3E6"/>
<keyword evidence="3" id="KW-1185">Reference proteome</keyword>
<dbReference type="Proteomes" id="UP000187406">
    <property type="component" value="Unassembled WGS sequence"/>
</dbReference>
<keyword evidence="1" id="KW-0812">Transmembrane</keyword>
<sequence>RIMVSLLLRIIYFIIFHLFLIQFTVPISSLSLKTFTHKNPNFDSEISLFGDAKINSDSSHVQLMCPLASSSGLIMLKNPRQVSRPKTHNTDVVFHGVLILDVTR</sequence>
<keyword evidence="1" id="KW-1133">Transmembrane helix</keyword>
<dbReference type="OrthoDB" id="2019747at2759"/>
<evidence type="ECO:0000313" key="2">
    <source>
        <dbReference type="EMBL" id="GAV74618.1"/>
    </source>
</evidence>
<evidence type="ECO:0000256" key="1">
    <source>
        <dbReference type="SAM" id="Phobius"/>
    </source>
</evidence>